<evidence type="ECO:0000256" key="1">
    <source>
        <dbReference type="SAM" id="MobiDB-lite"/>
    </source>
</evidence>
<organism evidence="2 3">
    <name type="scientific">Clathrus columnatus</name>
    <dbReference type="NCBI Taxonomy" id="1419009"/>
    <lineage>
        <taxon>Eukaryota</taxon>
        <taxon>Fungi</taxon>
        <taxon>Dikarya</taxon>
        <taxon>Basidiomycota</taxon>
        <taxon>Agaricomycotina</taxon>
        <taxon>Agaricomycetes</taxon>
        <taxon>Phallomycetidae</taxon>
        <taxon>Phallales</taxon>
        <taxon>Clathraceae</taxon>
        <taxon>Clathrus</taxon>
    </lineage>
</organism>
<feature type="region of interest" description="Disordered" evidence="1">
    <location>
        <begin position="510"/>
        <end position="577"/>
    </location>
</feature>
<protein>
    <submittedName>
        <fullName evidence="2">Uncharacterized protein</fullName>
    </submittedName>
</protein>
<dbReference type="AlphaFoldDB" id="A0AAV5AFZ5"/>
<name>A0AAV5AFZ5_9AGAM</name>
<accession>A0AAV5AFZ5</accession>
<reference evidence="2" key="1">
    <citation type="submission" date="2021-10" db="EMBL/GenBank/DDBJ databases">
        <title>De novo Genome Assembly of Clathrus columnatus (Basidiomycota, Fungi) Using Illumina and Nanopore Sequence Data.</title>
        <authorList>
            <person name="Ogiso-Tanaka E."/>
            <person name="Itagaki H."/>
            <person name="Hosoya T."/>
            <person name="Hosaka K."/>
        </authorList>
    </citation>
    <scope>NUCLEOTIDE SEQUENCE</scope>
    <source>
        <strain evidence="2">MO-923</strain>
    </source>
</reference>
<feature type="compositionally biased region" description="Pro residues" evidence="1">
    <location>
        <begin position="373"/>
        <end position="390"/>
    </location>
</feature>
<evidence type="ECO:0000313" key="2">
    <source>
        <dbReference type="EMBL" id="GJJ11406.1"/>
    </source>
</evidence>
<feature type="region of interest" description="Disordered" evidence="1">
    <location>
        <begin position="119"/>
        <end position="155"/>
    </location>
</feature>
<sequence>MDLFKRLFTRKLKKNKQSEKNPGKSTIHTSQSTNDLLTAYPVQDQQAVVNRLLRSSSARFSILSETEYRSLPPILYACTESAHPINTLLREPSIISTQTANSVNTYTVTIHTRTVHSRTEFPNANGTTSLLSTPASSPQRTSHPLPPLTPGDKTRLEKLRQDPSVLSLLDIFDETGHPNPKAFGNTPTRQRKVSTFKMLLGEHEIVEENSREDVKESDFSWAEHVLERAQKGSSSASSLHSSLGIAEDLFKNHLSDIGDVDDLTGSMTSQSSEIADSLEVGLGTAEDGSLLIHPLKSVRSEESLLRFLSKEGKQSGVGHEVPPLQATSSKLSTVLQVVPQAPRGPRGMGEPEPKPLPRLTVRNGPQQQQTQLSPPPTSRKQQPPPLPPIPHDFQFNSSRPGKVNPLGFRAPFTNNIMGGSVIPSGTTDRLVSVASSIYPQIETMQPPPLPSLPDLPKSIPQLYYDSFTPIPRRPLEGRRETKTVPVSIDENIPPGAPLRPTKSQVRKFLKAPLDRNKQNDQLRVSPKKIQEIDSQVDNSNGDDGVIDARTPKKPLMARFQTPERPSPSLSSELSPKERRIMATVRVHAHSPGRTPRKWNPLVDNMNTLTTATAFS</sequence>
<keyword evidence="3" id="KW-1185">Reference proteome</keyword>
<dbReference type="EMBL" id="BPWL01000006">
    <property type="protein sequence ID" value="GJJ11406.1"/>
    <property type="molecule type" value="Genomic_DNA"/>
</dbReference>
<proteinExistence type="predicted"/>
<feature type="compositionally biased region" description="Low complexity" evidence="1">
    <location>
        <begin position="562"/>
        <end position="573"/>
    </location>
</feature>
<feature type="compositionally biased region" description="Polar residues" evidence="1">
    <location>
        <begin position="532"/>
        <end position="541"/>
    </location>
</feature>
<dbReference type="Proteomes" id="UP001050691">
    <property type="component" value="Unassembled WGS sequence"/>
</dbReference>
<feature type="compositionally biased region" description="Polar residues" evidence="1">
    <location>
        <begin position="325"/>
        <end position="335"/>
    </location>
</feature>
<feature type="compositionally biased region" description="Low complexity" evidence="1">
    <location>
        <begin position="127"/>
        <end position="138"/>
    </location>
</feature>
<feature type="region of interest" description="Disordered" evidence="1">
    <location>
        <begin position="311"/>
        <end position="404"/>
    </location>
</feature>
<gene>
    <name evidence="2" type="ORF">Clacol_005639</name>
</gene>
<comment type="caution">
    <text evidence="2">The sequence shown here is derived from an EMBL/GenBank/DDBJ whole genome shotgun (WGS) entry which is preliminary data.</text>
</comment>
<evidence type="ECO:0000313" key="3">
    <source>
        <dbReference type="Proteomes" id="UP001050691"/>
    </source>
</evidence>